<sequence>MANRFPLWGQAGWASAEVVGETHYAKAIRALFDADLDPRGADITVPVQLIPDRNNKHDRNAVGVWSGSHLLGHLPRPEAARYVVVLTALSTRGLVPEVNARITGREWGAADGRPAAFDATVRLDLAEPHMLVPANAPPAQEYRLLPSGSAVQVVGQQQSLGALVPLLRPEGECWAYVTLHEMADHLVEVRIGDTRVGDLSPKVSGELLPTLRHLAEQGAVTAARAIVKGNSGKSEVMLYAARAQELPENLQGAARRPAAVPAAGRGTASVPTNNSGGGTSFAGPGQAPASSSPIPGIIAPGSPAPGLMSGGPAAGGLVPNWVSGDSLPSWASGPSSPPAPAAHTPVSPAGPFPSGSAGPFPSGSYPSAAAGLPPTAQDGAFSPLQDMPAPSFPSPFAASLGSAAVSPAPQQTSGPGFPGPDAHVPSQGSPGPGFPGSDQHAASQVSPGLGFPGSDAPVPGRAGSSEGQPAWSAEDSQPIWSPPDDDRPSWAPPEENRSGWAEPDDGGPAWAAGSGALPSLPGPRHSASATIPVRQTEGPGTLLADPLTRPVSPAPADGPGYTDDQEFAIAETTVIPALAAVVKANSGAIAGLTPATPEATNPHAPIPPAPNGIRFAVPQGWPTPPDGWYPPDGWIPDPSWPPAPAGWQWWVPTWG</sequence>
<reference evidence="2 3" key="1">
    <citation type="submission" date="2016-10" db="EMBL/GenBank/DDBJ databases">
        <authorList>
            <person name="de Groot N.N."/>
        </authorList>
    </citation>
    <scope>NUCLEOTIDE SEQUENCE [LARGE SCALE GENOMIC DNA]</scope>
    <source>
        <strain evidence="2 3">DSM 43941</strain>
    </source>
</reference>
<feature type="compositionally biased region" description="Low complexity" evidence="1">
    <location>
        <begin position="341"/>
        <end position="374"/>
    </location>
</feature>
<evidence type="ECO:0000313" key="3">
    <source>
        <dbReference type="Proteomes" id="UP000198688"/>
    </source>
</evidence>
<feature type="compositionally biased region" description="Low complexity" evidence="1">
    <location>
        <begin position="281"/>
        <end position="306"/>
    </location>
</feature>
<dbReference type="AlphaFoldDB" id="A0A1H2DF94"/>
<feature type="region of interest" description="Disordered" evidence="1">
    <location>
        <begin position="250"/>
        <end position="311"/>
    </location>
</feature>
<proteinExistence type="predicted"/>
<name>A0A1H2DF94_9ACTN</name>
<feature type="compositionally biased region" description="Low complexity" evidence="1">
    <location>
        <begin position="394"/>
        <end position="404"/>
    </location>
</feature>
<dbReference type="OrthoDB" id="9812156at2"/>
<feature type="region of interest" description="Disordered" evidence="1">
    <location>
        <begin position="329"/>
        <end position="563"/>
    </location>
</feature>
<keyword evidence="2" id="KW-0176">Collagen</keyword>
<dbReference type="Gene3D" id="3.30.70.2330">
    <property type="match status" value="1"/>
</dbReference>
<organism evidence="2 3">
    <name type="scientific">Actinoplanes derwentensis</name>
    <dbReference type="NCBI Taxonomy" id="113562"/>
    <lineage>
        <taxon>Bacteria</taxon>
        <taxon>Bacillati</taxon>
        <taxon>Actinomycetota</taxon>
        <taxon>Actinomycetes</taxon>
        <taxon>Micromonosporales</taxon>
        <taxon>Micromonosporaceae</taxon>
        <taxon>Actinoplanes</taxon>
    </lineage>
</organism>
<accession>A0A1H2DF94</accession>
<keyword evidence="3" id="KW-1185">Reference proteome</keyword>
<dbReference type="Proteomes" id="UP000198688">
    <property type="component" value="Chromosome I"/>
</dbReference>
<dbReference type="EMBL" id="LT629758">
    <property type="protein sequence ID" value="SDT81403.1"/>
    <property type="molecule type" value="Genomic_DNA"/>
</dbReference>
<dbReference type="STRING" id="113562.SAMN04489716_9616"/>
<dbReference type="RefSeq" id="WP_157752131.1">
    <property type="nucleotide sequence ID" value="NZ_BOMJ01000019.1"/>
</dbReference>
<evidence type="ECO:0000256" key="1">
    <source>
        <dbReference type="SAM" id="MobiDB-lite"/>
    </source>
</evidence>
<gene>
    <name evidence="2" type="ORF">SAMN04489716_9616</name>
</gene>
<protein>
    <submittedName>
        <fullName evidence="2">Collagen, type III, alpha</fullName>
    </submittedName>
</protein>
<feature type="compositionally biased region" description="Low complexity" evidence="1">
    <location>
        <begin position="252"/>
        <end position="268"/>
    </location>
</feature>
<evidence type="ECO:0000313" key="2">
    <source>
        <dbReference type="EMBL" id="SDT81403.1"/>
    </source>
</evidence>